<dbReference type="AlphaFoldDB" id="A0ABD3UVG1"/>
<feature type="compositionally biased region" description="Low complexity" evidence="1">
    <location>
        <begin position="28"/>
        <end position="60"/>
    </location>
</feature>
<evidence type="ECO:0000313" key="4">
    <source>
        <dbReference type="EMBL" id="KAL3852559.1"/>
    </source>
</evidence>
<feature type="transmembrane region" description="Helical" evidence="2">
    <location>
        <begin position="183"/>
        <end position="207"/>
    </location>
</feature>
<sequence>MSTANSTTDVTTDASLILGTSNASTVTSSASTVTSSASTVTSSVSTSNGTGITSISTTATDASNGPMTSSDSTSSVTYVTLTGTVSLSSSHTSYVTTNVESFNSSINNITTNPSTNAETSNVLNNTVTLNVSTSTVYFNATHVSSIQPSDLTPYRTTLYLDATNITSSTPHSSLNYSNDNSDLTIALSVSLSVIFLVICIAVISILLRKSRRKRLSLQRAPVRIEVPDIFIRLSNELVSHKCEQISQSPNVFGMEEIKRLSNLSIMNSKIPDKKADNHVTVSPKPETIATIDITDHTSQGTANGRKKGDNRAFVPEIALVQMAKISGNTGEFHKQKRKDGGVSQTAKLETSKTTEDETFTEIKL</sequence>
<evidence type="ECO:0000256" key="2">
    <source>
        <dbReference type="SAM" id="Phobius"/>
    </source>
</evidence>
<keyword evidence="2" id="KW-1133">Transmembrane helix</keyword>
<feature type="compositionally biased region" description="Basic and acidic residues" evidence="1">
    <location>
        <begin position="349"/>
        <end position="364"/>
    </location>
</feature>
<evidence type="ECO:0000256" key="1">
    <source>
        <dbReference type="SAM" id="MobiDB-lite"/>
    </source>
</evidence>
<dbReference type="EMBL" id="JBJQND010000015">
    <property type="protein sequence ID" value="KAL3852559.1"/>
    <property type="molecule type" value="Genomic_DNA"/>
</dbReference>
<accession>A0ABD3UVG1</accession>
<dbReference type="EMBL" id="JBJQND010000015">
    <property type="protein sequence ID" value="KAL3852503.1"/>
    <property type="molecule type" value="Genomic_DNA"/>
</dbReference>
<gene>
    <name evidence="3" type="ORF">ACJMK2_016132</name>
    <name evidence="4" type="ORF">ACJMK2_016180</name>
</gene>
<proteinExistence type="predicted"/>
<name>A0ABD3UVG1_SINWO</name>
<keyword evidence="2" id="KW-0812">Transmembrane</keyword>
<reference evidence="3 5" key="1">
    <citation type="submission" date="2024-11" db="EMBL/GenBank/DDBJ databases">
        <title>Chromosome-level genome assembly of the freshwater bivalve Anodonta woodiana.</title>
        <authorList>
            <person name="Chen X."/>
        </authorList>
    </citation>
    <scope>NUCLEOTIDE SEQUENCE [LARGE SCALE GENOMIC DNA]</scope>
    <source>
        <strain evidence="3">MN2024</strain>
        <tissue evidence="3">Gills</tissue>
    </source>
</reference>
<dbReference type="Proteomes" id="UP001634394">
    <property type="component" value="Unassembled WGS sequence"/>
</dbReference>
<evidence type="ECO:0000313" key="3">
    <source>
        <dbReference type="EMBL" id="KAL3852503.1"/>
    </source>
</evidence>
<evidence type="ECO:0000313" key="5">
    <source>
        <dbReference type="Proteomes" id="UP001634394"/>
    </source>
</evidence>
<protein>
    <submittedName>
        <fullName evidence="3">Uncharacterized protein</fullName>
    </submittedName>
</protein>
<keyword evidence="2" id="KW-0472">Membrane</keyword>
<organism evidence="3 5">
    <name type="scientific">Sinanodonta woodiana</name>
    <name type="common">Chinese pond mussel</name>
    <name type="synonym">Anodonta woodiana</name>
    <dbReference type="NCBI Taxonomy" id="1069815"/>
    <lineage>
        <taxon>Eukaryota</taxon>
        <taxon>Metazoa</taxon>
        <taxon>Spiralia</taxon>
        <taxon>Lophotrochozoa</taxon>
        <taxon>Mollusca</taxon>
        <taxon>Bivalvia</taxon>
        <taxon>Autobranchia</taxon>
        <taxon>Heteroconchia</taxon>
        <taxon>Palaeoheterodonta</taxon>
        <taxon>Unionida</taxon>
        <taxon>Unionoidea</taxon>
        <taxon>Unionidae</taxon>
        <taxon>Unioninae</taxon>
        <taxon>Sinanodonta</taxon>
    </lineage>
</organism>
<feature type="region of interest" description="Disordered" evidence="1">
    <location>
        <begin position="28"/>
        <end position="74"/>
    </location>
</feature>
<feature type="region of interest" description="Disordered" evidence="1">
    <location>
        <begin position="330"/>
        <end position="364"/>
    </location>
</feature>
<comment type="caution">
    <text evidence="3">The sequence shown here is derived from an EMBL/GenBank/DDBJ whole genome shotgun (WGS) entry which is preliminary data.</text>
</comment>
<keyword evidence="5" id="KW-1185">Reference proteome</keyword>